<organism evidence="2 3">
    <name type="scientific">Streptomyces indiaensis</name>
    <dbReference type="NCBI Taxonomy" id="284033"/>
    <lineage>
        <taxon>Bacteria</taxon>
        <taxon>Bacillati</taxon>
        <taxon>Actinomycetota</taxon>
        <taxon>Actinomycetes</taxon>
        <taxon>Kitasatosporales</taxon>
        <taxon>Streptomycetaceae</taxon>
        <taxon>Streptomyces</taxon>
    </lineage>
</organism>
<dbReference type="PROSITE" id="PS51257">
    <property type="entry name" value="PROKAR_LIPOPROTEIN"/>
    <property type="match status" value="1"/>
</dbReference>
<feature type="signal peptide" evidence="1">
    <location>
        <begin position="1"/>
        <end position="23"/>
    </location>
</feature>
<dbReference type="Pfam" id="PF19797">
    <property type="entry name" value="DUF6281"/>
    <property type="match status" value="1"/>
</dbReference>
<feature type="chain" id="PRO_5045038024" description="Lipoprotein" evidence="1">
    <location>
        <begin position="24"/>
        <end position="135"/>
    </location>
</feature>
<evidence type="ECO:0008006" key="4">
    <source>
        <dbReference type="Google" id="ProtNLM"/>
    </source>
</evidence>
<dbReference type="EMBL" id="BAAART010000047">
    <property type="protein sequence ID" value="GAA2228199.1"/>
    <property type="molecule type" value="Genomic_DNA"/>
</dbReference>
<keyword evidence="3" id="KW-1185">Reference proteome</keyword>
<dbReference type="Proteomes" id="UP001501474">
    <property type="component" value="Unassembled WGS sequence"/>
</dbReference>
<gene>
    <name evidence="2" type="ORF">GCM10010104_21080</name>
</gene>
<sequence>MNRSRCLRATILACLMLSSAACAEKGDETAAPESRDRGTEACAARYVYEGRDYKGIANRQFTATSKLGYATQPPCNDTGKGTEFRDLEKKNAYRVSGISPTVAIAVGENAKTAKLFAVYSGSQIPEEIKELGKNS</sequence>
<keyword evidence="1" id="KW-0732">Signal</keyword>
<dbReference type="RefSeq" id="WP_234848581.1">
    <property type="nucleotide sequence ID" value="NZ_BAAART010000047.1"/>
</dbReference>
<comment type="caution">
    <text evidence="2">The sequence shown here is derived from an EMBL/GenBank/DDBJ whole genome shotgun (WGS) entry which is preliminary data.</text>
</comment>
<evidence type="ECO:0000313" key="3">
    <source>
        <dbReference type="Proteomes" id="UP001501474"/>
    </source>
</evidence>
<reference evidence="3" key="1">
    <citation type="journal article" date="2019" name="Int. J. Syst. Evol. Microbiol.">
        <title>The Global Catalogue of Microorganisms (GCM) 10K type strain sequencing project: providing services to taxonomists for standard genome sequencing and annotation.</title>
        <authorList>
            <consortium name="The Broad Institute Genomics Platform"/>
            <consortium name="The Broad Institute Genome Sequencing Center for Infectious Disease"/>
            <person name="Wu L."/>
            <person name="Ma J."/>
        </authorList>
    </citation>
    <scope>NUCLEOTIDE SEQUENCE [LARGE SCALE GENOMIC DNA]</scope>
    <source>
        <strain evidence="3">JCM 3053</strain>
    </source>
</reference>
<evidence type="ECO:0000313" key="2">
    <source>
        <dbReference type="EMBL" id="GAA2228199.1"/>
    </source>
</evidence>
<evidence type="ECO:0000256" key="1">
    <source>
        <dbReference type="SAM" id="SignalP"/>
    </source>
</evidence>
<accession>A0ABP5Q7R4</accession>
<proteinExistence type="predicted"/>
<dbReference type="InterPro" id="IPR046248">
    <property type="entry name" value="DUF6281"/>
</dbReference>
<name>A0ABP5Q7R4_9ACTN</name>
<protein>
    <recommendedName>
        <fullName evidence="4">Lipoprotein</fullName>
    </recommendedName>
</protein>